<dbReference type="EC" id="2.7.13.3" evidence="2"/>
<keyword evidence="7" id="KW-0812">Transmembrane</keyword>
<dbReference type="Pfam" id="PF07494">
    <property type="entry name" value="Reg_prop"/>
    <property type="match status" value="6"/>
</dbReference>
<dbReference type="InterPro" id="IPR005467">
    <property type="entry name" value="His_kinase_dom"/>
</dbReference>
<evidence type="ECO:0000256" key="6">
    <source>
        <dbReference type="PROSITE-ProRule" id="PRU00169"/>
    </source>
</evidence>
<dbReference type="Pfam" id="PF12833">
    <property type="entry name" value="HTH_18"/>
    <property type="match status" value="1"/>
</dbReference>
<dbReference type="SMART" id="SM00448">
    <property type="entry name" value="REC"/>
    <property type="match status" value="1"/>
</dbReference>
<dbReference type="Gene3D" id="1.10.287.130">
    <property type="match status" value="1"/>
</dbReference>
<evidence type="ECO:0000313" key="12">
    <source>
        <dbReference type="Proteomes" id="UP001597387"/>
    </source>
</evidence>
<dbReference type="SMART" id="SM00387">
    <property type="entry name" value="HATPase_c"/>
    <property type="match status" value="1"/>
</dbReference>
<dbReference type="InterPro" id="IPR036097">
    <property type="entry name" value="HisK_dim/P_sf"/>
</dbReference>
<dbReference type="SUPFAM" id="SSF52172">
    <property type="entry name" value="CheY-like"/>
    <property type="match status" value="1"/>
</dbReference>
<dbReference type="InterPro" id="IPR004358">
    <property type="entry name" value="Sig_transdc_His_kin-like_C"/>
</dbReference>
<dbReference type="InterPro" id="IPR011006">
    <property type="entry name" value="CheY-like_superfamily"/>
</dbReference>
<dbReference type="CDD" id="cd00082">
    <property type="entry name" value="HisKA"/>
    <property type="match status" value="1"/>
</dbReference>
<dbReference type="SUPFAM" id="SSF47384">
    <property type="entry name" value="Homodimeric domain of signal transducing histidine kinase"/>
    <property type="match status" value="1"/>
</dbReference>
<evidence type="ECO:0000259" key="8">
    <source>
        <dbReference type="PROSITE" id="PS01124"/>
    </source>
</evidence>
<dbReference type="Pfam" id="PF00072">
    <property type="entry name" value="Response_reg"/>
    <property type="match status" value="1"/>
</dbReference>
<dbReference type="InterPro" id="IPR003661">
    <property type="entry name" value="HisK_dim/P_dom"/>
</dbReference>
<dbReference type="Pfam" id="PF00512">
    <property type="entry name" value="HisKA"/>
    <property type="match status" value="1"/>
</dbReference>
<proteinExistence type="predicted"/>
<dbReference type="InterPro" id="IPR011123">
    <property type="entry name" value="Y_Y_Y"/>
</dbReference>
<dbReference type="PROSITE" id="PS01124">
    <property type="entry name" value="HTH_ARAC_FAMILY_2"/>
    <property type="match status" value="1"/>
</dbReference>
<keyword evidence="12" id="KW-1185">Reference proteome</keyword>
<name>A0ABW4ZQH7_9SPHI</name>
<dbReference type="EMBL" id="JBHUHZ010000003">
    <property type="protein sequence ID" value="MFD2163990.1"/>
    <property type="molecule type" value="Genomic_DNA"/>
</dbReference>
<evidence type="ECO:0000256" key="2">
    <source>
        <dbReference type="ARBA" id="ARBA00012438"/>
    </source>
</evidence>
<feature type="domain" description="Response regulatory" evidence="10">
    <location>
        <begin position="1091"/>
        <end position="1206"/>
    </location>
</feature>
<dbReference type="InterPro" id="IPR013783">
    <property type="entry name" value="Ig-like_fold"/>
</dbReference>
<keyword evidence="5" id="KW-0804">Transcription</keyword>
<evidence type="ECO:0000256" key="5">
    <source>
        <dbReference type="ARBA" id="ARBA00023163"/>
    </source>
</evidence>
<dbReference type="PANTHER" id="PTHR43547:SF2">
    <property type="entry name" value="HYBRID SIGNAL TRANSDUCTION HISTIDINE KINASE C"/>
    <property type="match status" value="1"/>
</dbReference>
<dbReference type="SUPFAM" id="SSF63829">
    <property type="entry name" value="Calcium-dependent phosphotriesterase"/>
    <property type="match status" value="3"/>
</dbReference>
<evidence type="ECO:0000256" key="4">
    <source>
        <dbReference type="ARBA" id="ARBA00023015"/>
    </source>
</evidence>
<keyword evidence="7" id="KW-0472">Membrane</keyword>
<dbReference type="InterPro" id="IPR015943">
    <property type="entry name" value="WD40/YVTN_repeat-like_dom_sf"/>
</dbReference>
<feature type="domain" description="Histidine kinase" evidence="9">
    <location>
        <begin position="828"/>
        <end position="1042"/>
    </location>
</feature>
<dbReference type="InterPro" id="IPR001789">
    <property type="entry name" value="Sig_transdc_resp-reg_receiver"/>
</dbReference>
<evidence type="ECO:0000259" key="9">
    <source>
        <dbReference type="PROSITE" id="PS50109"/>
    </source>
</evidence>
<keyword evidence="7" id="KW-1133">Transmembrane helix</keyword>
<evidence type="ECO:0000256" key="3">
    <source>
        <dbReference type="ARBA" id="ARBA00022553"/>
    </source>
</evidence>
<feature type="domain" description="HTH araC/xylS-type" evidence="8">
    <location>
        <begin position="1238"/>
        <end position="1337"/>
    </location>
</feature>
<dbReference type="Proteomes" id="UP001597387">
    <property type="component" value="Unassembled WGS sequence"/>
</dbReference>
<dbReference type="Gene3D" id="2.130.10.10">
    <property type="entry name" value="YVTN repeat-like/Quinoprotein amine dehydrogenase"/>
    <property type="match status" value="2"/>
</dbReference>
<dbReference type="SUPFAM" id="SSF46689">
    <property type="entry name" value="Homeodomain-like"/>
    <property type="match status" value="1"/>
</dbReference>
<organism evidence="11 12">
    <name type="scientific">Paradesertivirga mongoliensis</name>
    <dbReference type="NCBI Taxonomy" id="2100740"/>
    <lineage>
        <taxon>Bacteria</taxon>
        <taxon>Pseudomonadati</taxon>
        <taxon>Bacteroidota</taxon>
        <taxon>Sphingobacteriia</taxon>
        <taxon>Sphingobacteriales</taxon>
        <taxon>Sphingobacteriaceae</taxon>
        <taxon>Paradesertivirga</taxon>
    </lineage>
</organism>
<dbReference type="PROSITE" id="PS50109">
    <property type="entry name" value="HIS_KIN"/>
    <property type="match status" value="1"/>
</dbReference>
<dbReference type="Gene3D" id="2.60.40.10">
    <property type="entry name" value="Immunoglobulins"/>
    <property type="match status" value="1"/>
</dbReference>
<dbReference type="PRINTS" id="PR00344">
    <property type="entry name" value="BCTRLSENSOR"/>
</dbReference>
<dbReference type="Gene3D" id="3.30.565.10">
    <property type="entry name" value="Histidine kinase-like ATPase, C-terminal domain"/>
    <property type="match status" value="1"/>
</dbReference>
<dbReference type="Gene3D" id="1.10.10.60">
    <property type="entry name" value="Homeodomain-like"/>
    <property type="match status" value="1"/>
</dbReference>
<dbReference type="InterPro" id="IPR036890">
    <property type="entry name" value="HATPase_C_sf"/>
</dbReference>
<dbReference type="Pfam" id="PF07495">
    <property type="entry name" value="Y_Y_Y"/>
    <property type="match status" value="1"/>
</dbReference>
<sequence length="1355" mass="155530">MKYFFVSFSLIVALYFKSSAVDYPRFEYLGIEHGLSNNAVTSIYQDKFGFMWFGTYDGLNRFDGYNFKVFRNTINDSTSLSNDRVVTIHDDRSNNLWVGTKNGVSIYNRINSKFSSLSFTFRKERRRLTNPINDIKSDRGGNILIGSAGEGLVFYTWSKKEASKVPLRVGKKLEYGYHVQSIDIDHSNRVWLFIQNKGICRFDYKTKSVYIVNTGIKTGICMETDLSGNIWVGNENGLYRYGVESRKFESIDVPNSSDMGLIHGLTFDKSGELWICTDANGLTVLNTTTFAAQHIYTNKNKGSLTSLAVSTMFEDKDGRKWLGTLRGGINLIDQKKDRFSTIAHNPFDKNSIINDFILSFCEDDNGKLWIGTDGAGLSYWDRNKNVFSHYYHDSKNPASLTSNNIARIIKDYKGDIWIATYGGGINKFNKARKSFEYYPCFNPDLKFHERYSWTLFEDRNKNLWAGNCADGGLYIFNRQRNKFELFDNNLKNVITLTADKSGQLWAGTFYSLFKIDTIHKRHDVYPIGQAVRAIYEDRKGDFWVGTEGGGLLLFNRKNGSSTNITRQHGLAGNSVLNILEDKQQNLWISTFTGLSKLSANRKNIRNYYGSDGLQSNQFNYNAALKLSSGEFLFGGIKGFNIFYPKDIRPINRNPEIFITGLRINNLPYEADGSSNRKKSVYELTEIVIPYDKAVLSVDFAALEYSAPDKIAYTYYLEGWDKSWNTAGKSRIANYSRLREGTYLLKIKSTNTEGVWASNERVLKIKILAPWWRSWWAYCFYVALFVGILYCYSLYQRRQERLKYQIELANIKVEQEHELNERKLSFFTNISHEFRTPLTLIINPIKEFLNDKNGQIDPKDLIVVYRNARRLLSLVDQLLHFRKSDTDDLKVSKVNLVTFCREVYLCFIQQAKIKDLNFDFISPEDEIEIYADKEKLEIALFNLISNAFKYTPSGGKITLTLFDLDSEVELLVKDTGMGISEDVGAKLFDVFYQGREKDRSGKAGFGIGLHLVKKFIEGNAGRVSYTSKKGVGTEFKINLLKGKEHFDPSVIEPEVTELPVFLEELVEDYEENSLAENVNEDPSREMISEKSSMLIVEDDEDLRRYIKQLFQPSYLIYEADSAESGYELARKHIPDIIVTDVIMGKLSGVELCLQIKNEASLNHIPIILLTSSSSSEIKLKGIESGADDYITKPFDKEILTARVANLLKSKSNLQRYFYNQITFKSDDSTVSAEYKEFLEKCIAITEKHLSDSSFSVHTLASEMGISYSSLYQKVKTISGRSANEFIRFIRLRKAAELFINTDCRINEGAFRCGFNDMKHFREQFSKVYGMNPSEYIKKYRKAFKKLYKFNEKVNRS</sequence>
<accession>A0ABW4ZQH7</accession>
<keyword evidence="4" id="KW-0805">Transcription regulation</keyword>
<dbReference type="InterPro" id="IPR018060">
    <property type="entry name" value="HTH_AraC"/>
</dbReference>
<comment type="catalytic activity">
    <reaction evidence="1">
        <text>ATP + protein L-histidine = ADP + protein N-phospho-L-histidine.</text>
        <dbReference type="EC" id="2.7.13.3"/>
    </reaction>
</comment>
<reference evidence="12" key="1">
    <citation type="journal article" date="2019" name="Int. J. Syst. Evol. Microbiol.">
        <title>The Global Catalogue of Microorganisms (GCM) 10K type strain sequencing project: providing services to taxonomists for standard genome sequencing and annotation.</title>
        <authorList>
            <consortium name="The Broad Institute Genomics Platform"/>
            <consortium name="The Broad Institute Genome Sequencing Center for Infectious Disease"/>
            <person name="Wu L."/>
            <person name="Ma J."/>
        </authorList>
    </citation>
    <scope>NUCLEOTIDE SEQUENCE [LARGE SCALE GENOMIC DNA]</scope>
    <source>
        <strain evidence="12">KCTC 42217</strain>
    </source>
</reference>
<dbReference type="SMART" id="SM00342">
    <property type="entry name" value="HTH_ARAC"/>
    <property type="match status" value="1"/>
</dbReference>
<evidence type="ECO:0000313" key="11">
    <source>
        <dbReference type="EMBL" id="MFD2163990.1"/>
    </source>
</evidence>
<feature type="transmembrane region" description="Helical" evidence="7">
    <location>
        <begin position="774"/>
        <end position="794"/>
    </location>
</feature>
<evidence type="ECO:0000256" key="1">
    <source>
        <dbReference type="ARBA" id="ARBA00000085"/>
    </source>
</evidence>
<comment type="caution">
    <text evidence="11">The sequence shown here is derived from an EMBL/GenBank/DDBJ whole genome shotgun (WGS) entry which is preliminary data.</text>
</comment>
<dbReference type="CDD" id="cd17574">
    <property type="entry name" value="REC_OmpR"/>
    <property type="match status" value="1"/>
</dbReference>
<evidence type="ECO:0000259" key="10">
    <source>
        <dbReference type="PROSITE" id="PS50110"/>
    </source>
</evidence>
<keyword evidence="3 6" id="KW-0597">Phosphoprotein</keyword>
<gene>
    <name evidence="11" type="ORF">ACFSJU_16395</name>
</gene>
<dbReference type="InterPro" id="IPR009057">
    <property type="entry name" value="Homeodomain-like_sf"/>
</dbReference>
<evidence type="ECO:0000256" key="7">
    <source>
        <dbReference type="SAM" id="Phobius"/>
    </source>
</evidence>
<dbReference type="PROSITE" id="PS50110">
    <property type="entry name" value="RESPONSE_REGULATORY"/>
    <property type="match status" value="1"/>
</dbReference>
<dbReference type="RefSeq" id="WP_255904771.1">
    <property type="nucleotide sequence ID" value="NZ_JAFMZO010000004.1"/>
</dbReference>
<dbReference type="SUPFAM" id="SSF55874">
    <property type="entry name" value="ATPase domain of HSP90 chaperone/DNA topoisomerase II/histidine kinase"/>
    <property type="match status" value="1"/>
</dbReference>
<feature type="modified residue" description="4-aspartylphosphate" evidence="6">
    <location>
        <position position="1139"/>
    </location>
</feature>
<dbReference type="SMART" id="SM00388">
    <property type="entry name" value="HisKA"/>
    <property type="match status" value="1"/>
</dbReference>
<protein>
    <recommendedName>
        <fullName evidence="2">histidine kinase</fullName>
        <ecNumber evidence="2">2.7.13.3</ecNumber>
    </recommendedName>
</protein>
<dbReference type="PANTHER" id="PTHR43547">
    <property type="entry name" value="TWO-COMPONENT HISTIDINE KINASE"/>
    <property type="match status" value="1"/>
</dbReference>
<dbReference type="Pfam" id="PF02518">
    <property type="entry name" value="HATPase_c"/>
    <property type="match status" value="1"/>
</dbReference>
<dbReference type="InterPro" id="IPR003594">
    <property type="entry name" value="HATPase_dom"/>
</dbReference>
<dbReference type="InterPro" id="IPR011110">
    <property type="entry name" value="Reg_prop"/>
</dbReference>
<dbReference type="Gene3D" id="3.40.50.2300">
    <property type="match status" value="1"/>
</dbReference>